<dbReference type="AlphaFoldDB" id="A0A0R2JXU0"/>
<protein>
    <recommendedName>
        <fullName evidence="3">XcbB/CpsF family capsular polysaccharide biosynthesis protein</fullName>
    </recommendedName>
</protein>
<accession>A0A0R2JXU0</accession>
<organism evidence="1 2">
    <name type="scientific">Ligilactobacillus acidipiscis</name>
    <dbReference type="NCBI Taxonomy" id="89059"/>
    <lineage>
        <taxon>Bacteria</taxon>
        <taxon>Bacillati</taxon>
        <taxon>Bacillota</taxon>
        <taxon>Bacilli</taxon>
        <taxon>Lactobacillales</taxon>
        <taxon>Lactobacillaceae</taxon>
        <taxon>Ligilactobacillus</taxon>
    </lineage>
</organism>
<dbReference type="NCBIfam" id="NF033892">
    <property type="entry name" value="XcbB_CpsF_sero"/>
    <property type="match status" value="1"/>
</dbReference>
<dbReference type="InterPro" id="IPR022267">
    <property type="entry name" value="Asp2"/>
</dbReference>
<dbReference type="SUPFAM" id="SSF53474">
    <property type="entry name" value="alpha/beta-Hydrolases"/>
    <property type="match status" value="1"/>
</dbReference>
<reference evidence="1 2" key="1">
    <citation type="journal article" date="2015" name="Genome Announc.">
        <title>Expanding the biotechnology potential of lactobacilli through comparative genomics of 213 strains and associated genera.</title>
        <authorList>
            <person name="Sun Z."/>
            <person name="Harris H.M."/>
            <person name="McCann A."/>
            <person name="Guo C."/>
            <person name="Argimon S."/>
            <person name="Zhang W."/>
            <person name="Yang X."/>
            <person name="Jeffery I.B."/>
            <person name="Cooney J.C."/>
            <person name="Kagawa T.F."/>
            <person name="Liu W."/>
            <person name="Song Y."/>
            <person name="Salvetti E."/>
            <person name="Wrobel A."/>
            <person name="Rasinkangas P."/>
            <person name="Parkhill J."/>
            <person name="Rea M.C."/>
            <person name="O'Sullivan O."/>
            <person name="Ritari J."/>
            <person name="Douillard F.P."/>
            <person name="Paul Ross R."/>
            <person name="Yang R."/>
            <person name="Briner A.E."/>
            <person name="Felis G.E."/>
            <person name="de Vos W.M."/>
            <person name="Barrangou R."/>
            <person name="Klaenhammer T.R."/>
            <person name="Caufield P.W."/>
            <person name="Cui Y."/>
            <person name="Zhang H."/>
            <person name="O'Toole P.W."/>
        </authorList>
    </citation>
    <scope>NUCLEOTIDE SEQUENCE [LARGE SCALE GENOMIC DNA]</scope>
    <source>
        <strain evidence="1 2">DSM 15353</strain>
    </source>
</reference>
<gene>
    <name evidence="1" type="ORF">IV43_GL001688</name>
</gene>
<dbReference type="Pfam" id="PF16929">
    <property type="entry name" value="Asp2"/>
    <property type="match status" value="1"/>
</dbReference>
<dbReference type="InterPro" id="IPR029058">
    <property type="entry name" value="AB_hydrolase_fold"/>
</dbReference>
<dbReference type="Proteomes" id="UP000051491">
    <property type="component" value="Unassembled WGS sequence"/>
</dbReference>
<comment type="caution">
    <text evidence="1">The sequence shown here is derived from an EMBL/GenBank/DDBJ whole genome shotgun (WGS) entry which is preliminary data.</text>
</comment>
<evidence type="ECO:0008006" key="3">
    <source>
        <dbReference type="Google" id="ProtNLM"/>
    </source>
</evidence>
<name>A0A0R2JXU0_9LACO</name>
<proteinExistence type="predicted"/>
<sequence length="313" mass="35911">MVDLKKADFDWTADKIVVQTGTDENLLKLSRKDKEAYRIYVSLLDHDFILYMHKRKQSFFIKRTKVATIWQRKDLHQEGDTFYAVSDPVKVNKSAQNRLVVIFSSMPPAEDYYSDNVASRMFVKNYPSMPKHLIKNVHILRIMDLNRSSGSYYLNAGSYSTFEEDVQNIITKTCENYQISKEDVVLYGASKGGTGALYHSILGNYHAVVVDPIFSITQYNNNNDIHYLKNVLPEKLLSKFQQALLDNSTDRKKVILGTSGVPENYSEYSQIEDPSFKIVNMKDNAMVDHVRISPNCNAEQITFINAFLMGIKL</sequence>
<evidence type="ECO:0000313" key="2">
    <source>
        <dbReference type="Proteomes" id="UP000051491"/>
    </source>
</evidence>
<evidence type="ECO:0000313" key="1">
    <source>
        <dbReference type="EMBL" id="KRN82025.1"/>
    </source>
</evidence>
<dbReference type="GO" id="GO:0015031">
    <property type="term" value="P:protein transport"/>
    <property type="evidence" value="ECO:0007669"/>
    <property type="project" value="InterPro"/>
</dbReference>
<dbReference type="PATRIC" id="fig|89059.3.peg.1801"/>
<dbReference type="ESTHER" id="9laco-a0a0r2jxu0">
    <property type="family name" value="XcbB_CpsF_sero"/>
</dbReference>
<dbReference type="EMBL" id="JQBK01000056">
    <property type="protein sequence ID" value="KRN82025.1"/>
    <property type="molecule type" value="Genomic_DNA"/>
</dbReference>